<accession>A0A174C9Q6</accession>
<dbReference type="STRING" id="187979.ERS852385_02096"/>
<evidence type="ECO:0000313" key="4">
    <source>
        <dbReference type="EMBL" id="CUO08615.1"/>
    </source>
</evidence>
<proteinExistence type="predicted"/>
<protein>
    <submittedName>
        <fullName evidence="4">Uncharacterized methyltransferase ycgJ</fullName>
        <ecNumber evidence="4">2.1.1.-</ecNumber>
    </submittedName>
</protein>
<dbReference type="Gene3D" id="3.40.50.150">
    <property type="entry name" value="Vaccinia Virus protein VP39"/>
    <property type="match status" value="1"/>
</dbReference>
<dbReference type="EMBL" id="CYYU01000026">
    <property type="protein sequence ID" value="CUO08615.1"/>
    <property type="molecule type" value="Genomic_DNA"/>
</dbReference>
<evidence type="ECO:0000256" key="2">
    <source>
        <dbReference type="SAM" id="MobiDB-lite"/>
    </source>
</evidence>
<dbReference type="AlphaFoldDB" id="A0A174C9Q6"/>
<dbReference type="eggNOG" id="COG2226">
    <property type="taxonomic scope" value="Bacteria"/>
</dbReference>
<reference evidence="4 5" key="1">
    <citation type="submission" date="2015-09" db="EMBL/GenBank/DDBJ databases">
        <authorList>
            <consortium name="Pathogen Informatics"/>
        </authorList>
    </citation>
    <scope>NUCLEOTIDE SEQUENCE [LARGE SCALE GENOMIC DNA]</scope>
    <source>
        <strain evidence="4 5">2789STDY5608828</strain>
    </source>
</reference>
<dbReference type="EC" id="2.1.1.-" evidence="4"/>
<gene>
    <name evidence="4" type="primary">ycgJ</name>
    <name evidence="4" type="ORF">ERS852385_02096</name>
</gene>
<evidence type="ECO:0000313" key="5">
    <source>
        <dbReference type="Proteomes" id="UP000095546"/>
    </source>
</evidence>
<sequence length="216" mass="23934">MTKDEMMQQKKITTAGNPAKPTGEAGEKMLARMNESHAELTAWGLSFFHWQGNEDVLDIGCGGGANLHRMSGHIESGHLTGVDYARTSVETSRQTNADDIAAGKMTVCEGSVEALPFADDAFDKITTVESFYFWPDPPENLKEVRRVLKQGGTFLLISEIYDHPGLSAEVQENIKNYHLYNPTPETFKAIFRAAGFRSVAVHIEEEHGWICIEGTK</sequence>
<feature type="region of interest" description="Disordered" evidence="2">
    <location>
        <begin position="1"/>
        <end position="24"/>
    </location>
</feature>
<keyword evidence="4" id="KW-0489">Methyltransferase</keyword>
<keyword evidence="1 4" id="KW-0808">Transferase</keyword>
<organism evidence="4 5">
    <name type="scientific">Mitsuokella jalaludinii</name>
    <dbReference type="NCBI Taxonomy" id="187979"/>
    <lineage>
        <taxon>Bacteria</taxon>
        <taxon>Bacillati</taxon>
        <taxon>Bacillota</taxon>
        <taxon>Negativicutes</taxon>
        <taxon>Selenomonadales</taxon>
        <taxon>Selenomonadaceae</taxon>
        <taxon>Mitsuokella</taxon>
    </lineage>
</organism>
<name>A0A174C9Q6_9FIRM</name>
<dbReference type="SUPFAM" id="SSF53335">
    <property type="entry name" value="S-adenosyl-L-methionine-dependent methyltransferases"/>
    <property type="match status" value="1"/>
</dbReference>
<keyword evidence="5" id="KW-1185">Reference proteome</keyword>
<dbReference type="Pfam" id="PF08241">
    <property type="entry name" value="Methyltransf_11"/>
    <property type="match status" value="1"/>
</dbReference>
<dbReference type="OrthoDB" id="9772751at2"/>
<feature type="domain" description="Methyltransferase type 11" evidence="3">
    <location>
        <begin position="57"/>
        <end position="155"/>
    </location>
</feature>
<evidence type="ECO:0000256" key="1">
    <source>
        <dbReference type="ARBA" id="ARBA00022679"/>
    </source>
</evidence>
<dbReference type="Proteomes" id="UP000095546">
    <property type="component" value="Unassembled WGS sequence"/>
</dbReference>
<dbReference type="InterPro" id="IPR013216">
    <property type="entry name" value="Methyltransf_11"/>
</dbReference>
<dbReference type="PANTHER" id="PTHR44068">
    <property type="entry name" value="ZGC:194242"/>
    <property type="match status" value="1"/>
</dbReference>
<dbReference type="InterPro" id="IPR029063">
    <property type="entry name" value="SAM-dependent_MTases_sf"/>
</dbReference>
<dbReference type="InterPro" id="IPR050447">
    <property type="entry name" value="Erg6_SMT_methyltransf"/>
</dbReference>
<dbReference type="GO" id="GO:0032259">
    <property type="term" value="P:methylation"/>
    <property type="evidence" value="ECO:0007669"/>
    <property type="project" value="UniProtKB-KW"/>
</dbReference>
<dbReference type="CDD" id="cd02440">
    <property type="entry name" value="AdoMet_MTases"/>
    <property type="match status" value="1"/>
</dbReference>
<dbReference type="PANTHER" id="PTHR44068:SF1">
    <property type="entry name" value="HYPOTHETICAL LOC100005854"/>
    <property type="match status" value="1"/>
</dbReference>
<evidence type="ECO:0000259" key="3">
    <source>
        <dbReference type="Pfam" id="PF08241"/>
    </source>
</evidence>
<dbReference type="GO" id="GO:0003838">
    <property type="term" value="F:sterol 24-C-methyltransferase activity"/>
    <property type="evidence" value="ECO:0007669"/>
    <property type="project" value="TreeGrafter"/>
</dbReference>
<dbReference type="GO" id="GO:0016126">
    <property type="term" value="P:sterol biosynthetic process"/>
    <property type="evidence" value="ECO:0007669"/>
    <property type="project" value="TreeGrafter"/>
</dbReference>
<dbReference type="RefSeq" id="WP_055162881.1">
    <property type="nucleotide sequence ID" value="NZ_CABIWZ010000026.1"/>
</dbReference>